<dbReference type="Gene3D" id="3.40.50.300">
    <property type="entry name" value="P-loop containing nucleotide triphosphate hydrolases"/>
    <property type="match status" value="1"/>
</dbReference>
<evidence type="ECO:0000259" key="1">
    <source>
        <dbReference type="PROSITE" id="PS50162"/>
    </source>
</evidence>
<dbReference type="EMBL" id="JADDUC010000004">
    <property type="protein sequence ID" value="KAG0134544.1"/>
    <property type="molecule type" value="Genomic_DNA"/>
</dbReference>
<dbReference type="PANTHER" id="PTHR46644">
    <property type="entry name" value="DNA REPAIR PROTEIN XRCC2"/>
    <property type="match status" value="1"/>
</dbReference>
<dbReference type="Pfam" id="PF08423">
    <property type="entry name" value="Rad51"/>
    <property type="match status" value="1"/>
</dbReference>
<protein>
    <submittedName>
        <fullName evidence="2">DNA repair protein XRCC2</fullName>
    </submittedName>
</protein>
<dbReference type="AlphaFoldDB" id="A0A835U243"/>
<evidence type="ECO:0000313" key="3">
    <source>
        <dbReference type="EMBL" id="KAI1242578.1"/>
    </source>
</evidence>
<dbReference type="InterPro" id="IPR013632">
    <property type="entry name" value="Rad51_C"/>
</dbReference>
<dbReference type="InterPro" id="IPR030547">
    <property type="entry name" value="XRCC2"/>
</dbReference>
<dbReference type="InterPro" id="IPR020588">
    <property type="entry name" value="RecA_ATP-bd"/>
</dbReference>
<dbReference type="SUPFAM" id="SSF52540">
    <property type="entry name" value="P-loop containing nucleoside triphosphate hydrolases"/>
    <property type="match status" value="1"/>
</dbReference>
<dbReference type="GO" id="GO:0005657">
    <property type="term" value="C:replication fork"/>
    <property type="evidence" value="ECO:0007669"/>
    <property type="project" value="InterPro"/>
</dbReference>
<evidence type="ECO:0000313" key="2">
    <source>
        <dbReference type="EMBL" id="KAG0134544.1"/>
    </source>
</evidence>
<dbReference type="GO" id="GO:0005813">
    <property type="term" value="C:centrosome"/>
    <property type="evidence" value="ECO:0007669"/>
    <property type="project" value="TreeGrafter"/>
</dbReference>
<proteinExistence type="predicted"/>
<dbReference type="GO" id="GO:0140664">
    <property type="term" value="F:ATP-dependent DNA damage sensor activity"/>
    <property type="evidence" value="ECO:0007669"/>
    <property type="project" value="InterPro"/>
</dbReference>
<accession>A0A835U243</accession>
<dbReference type="OrthoDB" id="420422at2759"/>
<organism evidence="2">
    <name type="scientific">Lamprotornis superbus</name>
    <dbReference type="NCBI Taxonomy" id="245042"/>
    <lineage>
        <taxon>Eukaryota</taxon>
        <taxon>Metazoa</taxon>
        <taxon>Chordata</taxon>
        <taxon>Craniata</taxon>
        <taxon>Vertebrata</taxon>
        <taxon>Euteleostomi</taxon>
        <taxon>Archelosauria</taxon>
        <taxon>Archosauria</taxon>
        <taxon>Dinosauria</taxon>
        <taxon>Saurischia</taxon>
        <taxon>Theropoda</taxon>
        <taxon>Coelurosauria</taxon>
        <taxon>Aves</taxon>
        <taxon>Neognathae</taxon>
        <taxon>Neoaves</taxon>
        <taxon>Telluraves</taxon>
        <taxon>Australaves</taxon>
        <taxon>Passeriformes</taxon>
        <taxon>Sturnidae</taxon>
        <taxon>Lamprotornis</taxon>
    </lineage>
</organism>
<dbReference type="Proteomes" id="UP000618051">
    <property type="component" value="Unassembled WGS sequence"/>
</dbReference>
<reference evidence="2" key="1">
    <citation type="submission" date="2020-10" db="EMBL/GenBank/DDBJ databases">
        <title>Feather gene expression reveals the developmental basis of iridescence in African starlings.</title>
        <authorList>
            <person name="Rubenstein D.R."/>
        </authorList>
    </citation>
    <scope>NUCLEOTIDE SEQUENCE</scope>
    <source>
        <strain evidence="2">SS15</strain>
        <tissue evidence="2">Liver</tissue>
    </source>
</reference>
<dbReference type="PROSITE" id="PS50162">
    <property type="entry name" value="RECA_2"/>
    <property type="match status" value="1"/>
</dbReference>
<comment type="caution">
    <text evidence="2">The sequence shown here is derived from an EMBL/GenBank/DDBJ whole genome shotgun (WGS) entry which is preliminary data.</text>
</comment>
<dbReference type="GO" id="GO:0005524">
    <property type="term" value="F:ATP binding"/>
    <property type="evidence" value="ECO:0007669"/>
    <property type="project" value="InterPro"/>
</dbReference>
<dbReference type="GO" id="GO:0042148">
    <property type="term" value="P:DNA strand invasion"/>
    <property type="evidence" value="ECO:0007669"/>
    <property type="project" value="TreeGrafter"/>
</dbReference>
<dbReference type="CDD" id="cd19490">
    <property type="entry name" value="XRCC2"/>
    <property type="match status" value="1"/>
</dbReference>
<dbReference type="PANTHER" id="PTHR46644:SF2">
    <property type="entry name" value="DNA REPAIR PROTEIN XRCC2"/>
    <property type="match status" value="1"/>
</dbReference>
<feature type="domain" description="RecA family profile 1" evidence="1">
    <location>
        <begin position="20"/>
        <end position="201"/>
    </location>
</feature>
<evidence type="ECO:0000313" key="4">
    <source>
        <dbReference type="Proteomes" id="UP000618051"/>
    </source>
</evidence>
<dbReference type="InterPro" id="IPR027417">
    <property type="entry name" value="P-loop_NTPase"/>
</dbReference>
<gene>
    <name evidence="3" type="ORF">IHE44_0000110</name>
    <name evidence="2" type="ORF">IHE44_007801</name>
</gene>
<reference evidence="3 4" key="2">
    <citation type="journal article" date="2021" name="J. Hered.">
        <title>Feather Gene Expression Elucidates the Developmental Basis of Plumage Iridescence in African Starlings.</title>
        <authorList>
            <person name="Rubenstein D.R."/>
            <person name="Corvelo A."/>
            <person name="MacManes M.D."/>
            <person name="Maia R."/>
            <person name="Narzisi G."/>
            <person name="Rousaki A."/>
            <person name="Vandenabeele P."/>
            <person name="Shawkey M.D."/>
            <person name="Solomon J."/>
        </authorList>
    </citation>
    <scope>NUCLEOTIDE SEQUENCE [LARGE SCALE GENOMIC DNA]</scope>
    <source>
        <strain evidence="3">SS15</strain>
    </source>
</reference>
<name>A0A835U243_9PASS</name>
<dbReference type="EMBL" id="JADDUC020000001">
    <property type="protein sequence ID" value="KAI1242578.1"/>
    <property type="molecule type" value="Genomic_DNA"/>
</dbReference>
<reference evidence="3" key="3">
    <citation type="submission" date="2022-01" db="EMBL/GenBank/DDBJ databases">
        <authorList>
            <person name="Rubenstein D.R."/>
        </authorList>
    </citation>
    <scope>NUCLEOTIDE SEQUENCE</scope>
    <source>
        <strain evidence="3">SS15</strain>
        <tissue evidence="3">Liver</tissue>
    </source>
</reference>
<dbReference type="GO" id="GO:0000400">
    <property type="term" value="F:four-way junction DNA binding"/>
    <property type="evidence" value="ECO:0007669"/>
    <property type="project" value="TreeGrafter"/>
</dbReference>
<sequence length="462" mass="51877">MALMRQVPLEILLQNSELLARLEGRSSLKNLEPYLFAEEGSPVHGDVIEFHGPEGTGKTEMLYHLIARCIIPKAEGGLGVEVMFVDTDYHFDMLRLVTILENRLAQGTEEMIKQCLGRLFLVSCSSSTQLLLTLYSLENLFCAHPSLCVLLLDSLSAFYWIDRSNGGESLTLQEMNLKKCANFLEKLVTQHHLILFATTQTLMQKSTNSAESFLPLKLPHETDTDYRPYLCKSWQQMVTHRIFFSKQCNSGNSKGFTVVSCHLKRNQIILLFHLDLKYHPVSSPLSHLGCPELLQLSLSGGNTFQAPSQQSELSSRALLQLSVAGAIFTEHQLTLMSVIHLCDQALQHSLKETHLGAPAGRSSTAPGPGHCSWHPSWHRESQLCSSLELHNAHMILVNNSNTDRTEGISYCKAIMTRKRSFKGNGEILLFNENRIFPSHQLIGLDTEKQIRIILGRKLGIHH</sequence>
<keyword evidence="4" id="KW-1185">Reference proteome</keyword>
<dbReference type="GO" id="GO:0033063">
    <property type="term" value="C:Rad51B-Rad51C-Rad51D-XRCC2 complex"/>
    <property type="evidence" value="ECO:0007669"/>
    <property type="project" value="InterPro"/>
</dbReference>
<dbReference type="GO" id="GO:0000724">
    <property type="term" value="P:double-strand break repair via homologous recombination"/>
    <property type="evidence" value="ECO:0007669"/>
    <property type="project" value="InterPro"/>
</dbReference>